<organism evidence="5 6">
    <name type="scientific">Shewanella nanhaiensis</name>
    <dbReference type="NCBI Taxonomy" id="2864872"/>
    <lineage>
        <taxon>Bacteria</taxon>
        <taxon>Pseudomonadati</taxon>
        <taxon>Pseudomonadota</taxon>
        <taxon>Gammaproteobacteria</taxon>
        <taxon>Alteromonadales</taxon>
        <taxon>Shewanellaceae</taxon>
        <taxon>Shewanella</taxon>
    </lineage>
</organism>
<name>A0ABS7E4X3_9GAMM</name>
<dbReference type="SMART" id="SM00267">
    <property type="entry name" value="GGDEF"/>
    <property type="match status" value="1"/>
</dbReference>
<keyword evidence="3" id="KW-0812">Transmembrane</keyword>
<evidence type="ECO:0000313" key="6">
    <source>
        <dbReference type="Proteomes" id="UP001195963"/>
    </source>
</evidence>
<feature type="transmembrane region" description="Helical" evidence="3">
    <location>
        <begin position="40"/>
        <end position="57"/>
    </location>
</feature>
<keyword evidence="3" id="KW-1133">Transmembrane helix</keyword>
<evidence type="ECO:0000256" key="2">
    <source>
        <dbReference type="ARBA" id="ARBA00034247"/>
    </source>
</evidence>
<dbReference type="InterPro" id="IPR029787">
    <property type="entry name" value="Nucleotide_cyclase"/>
</dbReference>
<comment type="caution">
    <text evidence="5">The sequence shown here is derived from an EMBL/GenBank/DDBJ whole genome shotgun (WGS) entry which is preliminary data.</text>
</comment>
<keyword evidence="6" id="KW-1185">Reference proteome</keyword>
<feature type="transmembrane region" description="Helical" evidence="3">
    <location>
        <begin position="15"/>
        <end position="34"/>
    </location>
</feature>
<dbReference type="PANTHER" id="PTHR45138:SF9">
    <property type="entry name" value="DIGUANYLATE CYCLASE DGCM-RELATED"/>
    <property type="match status" value="1"/>
</dbReference>
<dbReference type="SUPFAM" id="SSF55073">
    <property type="entry name" value="Nucleotide cyclase"/>
    <property type="match status" value="1"/>
</dbReference>
<reference evidence="5 6" key="1">
    <citation type="submission" date="2021-07" db="EMBL/GenBank/DDBJ databases">
        <title>Shewanella sp. nov, isolated from SCS.</title>
        <authorList>
            <person name="Cao W.R."/>
        </authorList>
    </citation>
    <scope>NUCLEOTIDE SEQUENCE [LARGE SCALE GENOMIC DNA]</scope>
    <source>
        <strain evidence="5 6">NR704-98</strain>
    </source>
</reference>
<evidence type="ECO:0000259" key="4">
    <source>
        <dbReference type="PROSITE" id="PS50887"/>
    </source>
</evidence>
<dbReference type="EMBL" id="JAHZST010000009">
    <property type="protein sequence ID" value="MBW8184734.1"/>
    <property type="molecule type" value="Genomic_DNA"/>
</dbReference>
<dbReference type="EC" id="2.7.7.65" evidence="1"/>
<dbReference type="InterPro" id="IPR050469">
    <property type="entry name" value="Diguanylate_Cyclase"/>
</dbReference>
<dbReference type="RefSeq" id="WP_220110218.1">
    <property type="nucleotide sequence ID" value="NZ_JAHZST010000009.1"/>
</dbReference>
<evidence type="ECO:0000256" key="1">
    <source>
        <dbReference type="ARBA" id="ARBA00012528"/>
    </source>
</evidence>
<dbReference type="NCBIfam" id="TIGR00254">
    <property type="entry name" value="GGDEF"/>
    <property type="match status" value="1"/>
</dbReference>
<dbReference type="PANTHER" id="PTHR45138">
    <property type="entry name" value="REGULATORY COMPONENTS OF SENSORY TRANSDUCTION SYSTEM"/>
    <property type="match status" value="1"/>
</dbReference>
<dbReference type="Proteomes" id="UP001195963">
    <property type="component" value="Unassembled WGS sequence"/>
</dbReference>
<dbReference type="InterPro" id="IPR043128">
    <property type="entry name" value="Rev_trsase/Diguanyl_cyclase"/>
</dbReference>
<sequence length="347" mass="39144">MDLTKLNKIPKKSSLLLQFAGLVTIATYVLYRIIINDYALAGILTLSIVPLAISMYLEWNNRANLIQKQLTLIIICIAISYSCFTLGYKGLLYLFPTIFVIFFLFNLKTALLLSFIYSLVSLLLALNIEESHVVIRYSIAILDCLIFGAIFSHVVNKQKQALLYFANTDELTGVYNRKRLIKTLTLLLQEYALNGTQSSILLLDLDHFKKVNDKFGHLIGDEVLRITAQILKTHTPDDAEVIRYGGEEFLIVLAGLDMDQASIIAQVLIERISALKISQIQGNITCSIGVNSLPATNIDQWLADCDKALYQAKSDGRDRYILAQELKPTHYSNKKDYVDTKRVQPNQ</sequence>
<dbReference type="CDD" id="cd01949">
    <property type="entry name" value="GGDEF"/>
    <property type="match status" value="1"/>
</dbReference>
<feature type="transmembrane region" description="Helical" evidence="3">
    <location>
        <begin position="69"/>
        <end position="87"/>
    </location>
</feature>
<dbReference type="InterPro" id="IPR000160">
    <property type="entry name" value="GGDEF_dom"/>
</dbReference>
<feature type="transmembrane region" description="Helical" evidence="3">
    <location>
        <begin position="133"/>
        <end position="155"/>
    </location>
</feature>
<proteinExistence type="predicted"/>
<keyword evidence="3" id="KW-0472">Membrane</keyword>
<dbReference type="Pfam" id="PF00990">
    <property type="entry name" value="GGDEF"/>
    <property type="match status" value="1"/>
</dbReference>
<protein>
    <recommendedName>
        <fullName evidence="1">diguanylate cyclase</fullName>
        <ecNumber evidence="1">2.7.7.65</ecNumber>
    </recommendedName>
</protein>
<evidence type="ECO:0000256" key="3">
    <source>
        <dbReference type="SAM" id="Phobius"/>
    </source>
</evidence>
<dbReference type="Gene3D" id="3.30.70.270">
    <property type="match status" value="1"/>
</dbReference>
<gene>
    <name evidence="5" type="ORF">K0625_13750</name>
</gene>
<feature type="transmembrane region" description="Helical" evidence="3">
    <location>
        <begin position="93"/>
        <end position="126"/>
    </location>
</feature>
<feature type="domain" description="GGDEF" evidence="4">
    <location>
        <begin position="196"/>
        <end position="325"/>
    </location>
</feature>
<accession>A0ABS7E4X3</accession>
<dbReference type="PROSITE" id="PS50887">
    <property type="entry name" value="GGDEF"/>
    <property type="match status" value="1"/>
</dbReference>
<comment type="catalytic activity">
    <reaction evidence="2">
        <text>2 GTP = 3',3'-c-di-GMP + 2 diphosphate</text>
        <dbReference type="Rhea" id="RHEA:24898"/>
        <dbReference type="ChEBI" id="CHEBI:33019"/>
        <dbReference type="ChEBI" id="CHEBI:37565"/>
        <dbReference type="ChEBI" id="CHEBI:58805"/>
        <dbReference type="EC" id="2.7.7.65"/>
    </reaction>
</comment>
<evidence type="ECO:0000313" key="5">
    <source>
        <dbReference type="EMBL" id="MBW8184734.1"/>
    </source>
</evidence>